<dbReference type="Proteomes" id="UP000234323">
    <property type="component" value="Unassembled WGS sequence"/>
</dbReference>
<proteinExistence type="predicted"/>
<dbReference type="EMBL" id="LLXI01002975">
    <property type="protein sequence ID" value="PKY58363.1"/>
    <property type="molecule type" value="Genomic_DNA"/>
</dbReference>
<dbReference type="AlphaFoldDB" id="A0A2I1HHK6"/>
<evidence type="ECO:0000313" key="2">
    <source>
        <dbReference type="EMBL" id="PKY58363.1"/>
    </source>
</evidence>
<keyword evidence="3" id="KW-1185">Reference proteome</keyword>
<feature type="region of interest" description="Disordered" evidence="1">
    <location>
        <begin position="100"/>
        <end position="124"/>
    </location>
</feature>
<evidence type="ECO:0000256" key="1">
    <source>
        <dbReference type="SAM" id="MobiDB-lite"/>
    </source>
</evidence>
<gene>
    <name evidence="2" type="ORF">RhiirA4_480213</name>
</gene>
<sequence length="124" mass="14723">MQSFLKLPKFNKTFFYNEPQDKYQEFCNAYAYYKQAELCNSKPNRQKLLQECITAWKEVRKQDTSFIENKIHEYYNTIPPTIHSHQNFFLSHRTPTASTPIPTHTTQKHTSIPQNITTPRPIVN</sequence>
<name>A0A2I1HHK6_9GLOM</name>
<evidence type="ECO:0000313" key="3">
    <source>
        <dbReference type="Proteomes" id="UP000234323"/>
    </source>
</evidence>
<accession>A0A2I1HHK6</accession>
<comment type="caution">
    <text evidence="2">The sequence shown here is derived from an EMBL/GenBank/DDBJ whole genome shotgun (WGS) entry which is preliminary data.</text>
</comment>
<protein>
    <submittedName>
        <fullName evidence="2">Uncharacterized protein</fullName>
    </submittedName>
</protein>
<feature type="compositionally biased region" description="Polar residues" evidence="1">
    <location>
        <begin position="100"/>
        <end position="118"/>
    </location>
</feature>
<organism evidence="2 3">
    <name type="scientific">Rhizophagus irregularis</name>
    <dbReference type="NCBI Taxonomy" id="588596"/>
    <lineage>
        <taxon>Eukaryota</taxon>
        <taxon>Fungi</taxon>
        <taxon>Fungi incertae sedis</taxon>
        <taxon>Mucoromycota</taxon>
        <taxon>Glomeromycotina</taxon>
        <taxon>Glomeromycetes</taxon>
        <taxon>Glomerales</taxon>
        <taxon>Glomeraceae</taxon>
        <taxon>Rhizophagus</taxon>
    </lineage>
</organism>
<feature type="non-terminal residue" evidence="2">
    <location>
        <position position="124"/>
    </location>
</feature>
<dbReference type="VEuPathDB" id="FungiDB:RhiirFUN_018134"/>
<reference evidence="2 3" key="1">
    <citation type="submission" date="2015-10" db="EMBL/GenBank/DDBJ databases">
        <title>Genome analyses suggest a sexual origin of heterokaryosis in a supposedly ancient asexual fungus.</title>
        <authorList>
            <person name="Ropars J."/>
            <person name="Sedzielewska K."/>
            <person name="Noel J."/>
            <person name="Charron P."/>
            <person name="Farinelli L."/>
            <person name="Marton T."/>
            <person name="Kruger M."/>
            <person name="Pelin A."/>
            <person name="Brachmann A."/>
            <person name="Corradi N."/>
        </authorList>
    </citation>
    <scope>NUCLEOTIDE SEQUENCE [LARGE SCALE GENOMIC DNA]</scope>
    <source>
        <strain evidence="2 3">A4</strain>
    </source>
</reference>